<feature type="compositionally biased region" description="Polar residues" evidence="2">
    <location>
        <begin position="804"/>
        <end position="813"/>
    </location>
</feature>
<dbReference type="SUPFAM" id="SSF47576">
    <property type="entry name" value="Calponin-homology domain, CH-domain"/>
    <property type="match status" value="1"/>
</dbReference>
<feature type="compositionally biased region" description="Polar residues" evidence="2">
    <location>
        <begin position="1032"/>
        <end position="1068"/>
    </location>
</feature>
<feature type="compositionally biased region" description="Polar residues" evidence="2">
    <location>
        <begin position="684"/>
        <end position="701"/>
    </location>
</feature>
<evidence type="ECO:0000313" key="3">
    <source>
        <dbReference type="EMBL" id="TSL28156.1"/>
    </source>
</evidence>
<dbReference type="OrthoDB" id="8913591at2759"/>
<feature type="compositionally biased region" description="Polar residues" evidence="2">
    <location>
        <begin position="468"/>
        <end position="480"/>
    </location>
</feature>
<feature type="compositionally biased region" description="Polar residues" evidence="2">
    <location>
        <begin position="985"/>
        <end position="1020"/>
    </location>
</feature>
<dbReference type="Proteomes" id="UP000319801">
    <property type="component" value="Unassembled WGS sequence"/>
</dbReference>
<feature type="compositionally biased region" description="Polar residues" evidence="2">
    <location>
        <begin position="658"/>
        <end position="670"/>
    </location>
</feature>
<feature type="compositionally biased region" description="Acidic residues" evidence="2">
    <location>
        <begin position="157"/>
        <end position="168"/>
    </location>
</feature>
<feature type="region of interest" description="Disordered" evidence="2">
    <location>
        <begin position="349"/>
        <end position="378"/>
    </location>
</feature>
<reference evidence="3 4" key="1">
    <citation type="journal article" date="2019" name="Genome Biol. Evol.">
        <title>Whole-Genome Sequencing of the Giant Devil Catfish, Bagarius yarrelli.</title>
        <authorList>
            <person name="Jiang W."/>
            <person name="Lv Y."/>
            <person name="Cheng L."/>
            <person name="Yang K."/>
            <person name="Chao B."/>
            <person name="Wang X."/>
            <person name="Li Y."/>
            <person name="Pan X."/>
            <person name="You X."/>
            <person name="Zhang Y."/>
            <person name="Yang J."/>
            <person name="Li J."/>
            <person name="Zhang X."/>
            <person name="Liu S."/>
            <person name="Sun C."/>
            <person name="Yang J."/>
            <person name="Shi Q."/>
        </authorList>
    </citation>
    <scope>NUCLEOTIDE SEQUENCE [LARGE SCALE GENOMIC DNA]</scope>
    <source>
        <strain evidence="3">JWS20170419001</strain>
        <tissue evidence="3">Muscle</tissue>
    </source>
</reference>
<dbReference type="EMBL" id="VCAZ01000029">
    <property type="protein sequence ID" value="TSL28156.1"/>
    <property type="molecule type" value="Genomic_DNA"/>
</dbReference>
<evidence type="ECO:0000256" key="2">
    <source>
        <dbReference type="SAM" id="MobiDB-lite"/>
    </source>
</evidence>
<feature type="compositionally biased region" description="Basic and acidic residues" evidence="2">
    <location>
        <begin position="1101"/>
        <end position="1110"/>
    </location>
</feature>
<feature type="coiled-coil region" evidence="1">
    <location>
        <begin position="53"/>
        <end position="83"/>
    </location>
</feature>
<name>A0A556TY58_BAGYA</name>
<feature type="compositionally biased region" description="Polar residues" evidence="2">
    <location>
        <begin position="758"/>
        <end position="778"/>
    </location>
</feature>
<proteinExistence type="predicted"/>
<evidence type="ECO:0000256" key="1">
    <source>
        <dbReference type="SAM" id="Coils"/>
    </source>
</evidence>
<dbReference type="InterPro" id="IPR036872">
    <property type="entry name" value="CH_dom_sf"/>
</dbReference>
<protein>
    <submittedName>
        <fullName evidence="3">Smoothelin-like protein 2</fullName>
    </submittedName>
</protein>
<feature type="compositionally biased region" description="Polar residues" evidence="2">
    <location>
        <begin position="1111"/>
        <end position="1131"/>
    </location>
</feature>
<gene>
    <name evidence="3" type="ORF">Baya_5671</name>
</gene>
<accession>A0A556TY58</accession>
<feature type="region of interest" description="Disordered" evidence="2">
    <location>
        <begin position="518"/>
        <end position="554"/>
    </location>
</feature>
<organism evidence="3 4">
    <name type="scientific">Bagarius yarrelli</name>
    <name type="common">Goonch</name>
    <name type="synonym">Bagrus yarrelli</name>
    <dbReference type="NCBI Taxonomy" id="175774"/>
    <lineage>
        <taxon>Eukaryota</taxon>
        <taxon>Metazoa</taxon>
        <taxon>Chordata</taxon>
        <taxon>Craniata</taxon>
        <taxon>Vertebrata</taxon>
        <taxon>Euteleostomi</taxon>
        <taxon>Actinopterygii</taxon>
        <taxon>Neopterygii</taxon>
        <taxon>Teleostei</taxon>
        <taxon>Ostariophysi</taxon>
        <taxon>Siluriformes</taxon>
        <taxon>Sisoridae</taxon>
        <taxon>Sisorinae</taxon>
        <taxon>Bagarius</taxon>
    </lineage>
</organism>
<dbReference type="AlphaFoldDB" id="A0A556TY58"/>
<feature type="compositionally biased region" description="Polar residues" evidence="2">
    <location>
        <begin position="843"/>
        <end position="852"/>
    </location>
</feature>
<keyword evidence="4" id="KW-1185">Reference proteome</keyword>
<sequence length="1225" mass="133277">MESRTGSGSGENDTGVLAQFERVLRLVVREIHVDVSTFKRNVEQRLEEACQGAKPLENMVSRLQEENQQLREKLEALSKLVDTLPWIAGQSSSKINDVQAERCSPETAASMEEEESCETAGVYLFGGSVCVESTSSRSSPAASVASIINMEFNVISEEEEEVGNEEDPLPSAGLENEPDKAQALEDVASLDSNQEEIPDSLPILSPQTCPNTDPRPVSPLGSEYSGYSGYSVSQDVMSSVSSQNITMSAAMTTRQRSLTATSRAKDLAVQKSKSQLTTETMEIKTLNSNQTASMVLVELPKKSGSAEDCPLSPKSLRPWRVQNNPRSSLTQLIPPPAQFSHSDIEIPAPEPNIESHQPCEEGQELKTPDNCNSTSHSLPYEKVSPNTVAESSCLVSESELTLETNNVTSVNNLKAIGKKTNLMADTDTELTSPTTDHSMEQFIDLPFSKSVPDTDTSGKNLDKAPARVSNNIGAKGNSSESTFKTERLLSSQVLRSTVKVQSSLGSMTETQQPVSITNIPLSPKSFRSTNQIPTPFKLSRTTNATESPLQASTVGQAAETTSSVLNNCVAPFFLASPINTGSLEPAELFTTPTPHKMFSGAPVPVCPKPLRSTNQSSTLLKSPSIPSLVIKSEQRIVQTENISSTSSLHEEQAAVMKSQVSTTSNLNVPLSPNIKVKPTRLNLDDQSSTNHNVTPSPTTAKKSLLAVPSPVFDKIRSSDSNENQESSSEVTSHSPVSSFTQISPLPRKRLTNPEPAQDQDTGSQSFVHLNTAETSSRTSELSQNQYLSQSQQETKSTEDRFSHHSQLSIGSLSRRTDSPSGSEYSGYSSVYSSMSQEVRSSVNRQLTSTQPNAPAIICMSPSRQRRPTNHITEKLITSSQTEASTESKETRSRMSRVFSQPQLFISSLAKRADSPPDSEYSGYSSVYSSVSQDVRSDVEASTVAVTPQAPVTSMIRMSPKPVRRPANPSNSLPNPSPPLKAKVFGQSTLSTKSYPPMTELSTKSGMSPGVKSSLSSQYPAVSSPRLSEKRNNQIPQSPKSVSRSSNILQPNTTPHFNPFLFSQSASDSDVSKPSAIMDSPSRPETSLRTFSKPVPSSESKLVNEDFKKSDSGNGNEITVSQTLPRNFQSKKASFRRMNSDPIREQSAESRPKLNRSQSFNMSSASGIKQLLLEWCRSKTTGYQVEKADCIRLIEVDDMMAMGSNPDPMCVFTYVQSLYNHLRRLE</sequence>
<evidence type="ECO:0000313" key="4">
    <source>
        <dbReference type="Proteomes" id="UP000319801"/>
    </source>
</evidence>
<feature type="compositionally biased region" description="Low complexity" evidence="2">
    <location>
        <begin position="720"/>
        <end position="738"/>
    </location>
</feature>
<feature type="region of interest" description="Disordered" evidence="2">
    <location>
        <begin position="951"/>
        <end position="1160"/>
    </location>
</feature>
<feature type="compositionally biased region" description="Low complexity" evidence="2">
    <location>
        <begin position="779"/>
        <end position="793"/>
    </location>
</feature>
<feature type="region of interest" description="Disordered" evidence="2">
    <location>
        <begin position="447"/>
        <end position="480"/>
    </location>
</feature>
<feature type="region of interest" description="Disordered" evidence="2">
    <location>
        <begin position="642"/>
        <end position="828"/>
    </location>
</feature>
<feature type="compositionally biased region" description="Low complexity" evidence="2">
    <location>
        <begin position="818"/>
        <end position="828"/>
    </location>
</feature>
<feature type="region of interest" description="Disordered" evidence="2">
    <location>
        <begin position="192"/>
        <end position="222"/>
    </location>
</feature>
<feature type="compositionally biased region" description="Basic and acidic residues" evidence="2">
    <location>
        <begin position="357"/>
        <end position="367"/>
    </location>
</feature>
<feature type="compositionally biased region" description="Basic and acidic residues" evidence="2">
    <location>
        <begin position="1137"/>
        <end position="1151"/>
    </location>
</feature>
<feature type="region of interest" description="Disordered" evidence="2">
    <location>
        <begin position="157"/>
        <end position="176"/>
    </location>
</feature>
<feature type="compositionally biased region" description="Polar residues" evidence="2">
    <location>
        <begin position="1082"/>
        <end position="1100"/>
    </location>
</feature>
<feature type="compositionally biased region" description="Polar residues" evidence="2">
    <location>
        <begin position="875"/>
        <end position="884"/>
    </location>
</feature>
<keyword evidence="1" id="KW-0175">Coiled coil</keyword>
<feature type="region of interest" description="Disordered" evidence="2">
    <location>
        <begin position="841"/>
        <end position="897"/>
    </location>
</feature>
<comment type="caution">
    <text evidence="3">The sequence shown here is derived from an EMBL/GenBank/DDBJ whole genome shotgun (WGS) entry which is preliminary data.</text>
</comment>